<dbReference type="Proteomes" id="UP000028134">
    <property type="component" value="Unassembled WGS sequence"/>
</dbReference>
<accession>A0A078R041</accession>
<dbReference type="EMBL" id="JNHI01000028">
    <property type="protein sequence ID" value="KDS28006.1"/>
    <property type="molecule type" value="Genomic_DNA"/>
</dbReference>
<protein>
    <submittedName>
        <fullName evidence="1">Uncharacterized protein</fullName>
    </submittedName>
</protein>
<reference evidence="1 2" key="1">
    <citation type="submission" date="2014-04" db="EMBL/GenBank/DDBJ databases">
        <authorList>
            <person name="Sears C."/>
            <person name="Carroll K."/>
            <person name="Sack B.R."/>
            <person name="Qadri F."/>
            <person name="Myers L.L."/>
            <person name="Chung G.-T."/>
            <person name="Escheverria P."/>
            <person name="Fraser C.M."/>
            <person name="Sadzewicz L."/>
            <person name="Shefchek K.A."/>
            <person name="Tallon L."/>
            <person name="Das S.P."/>
            <person name="Daugherty S."/>
            <person name="Mongodin E.F."/>
        </authorList>
    </citation>
    <scope>NUCLEOTIDE SEQUENCE [LARGE SCALE GENOMIC DNA]</scope>
    <source>
        <strain evidence="2">3775 SL(B) 10 (iv)</strain>
    </source>
</reference>
<comment type="caution">
    <text evidence="1">The sequence shown here is derived from an EMBL/GenBank/DDBJ whole genome shotgun (WGS) entry which is preliminary data.</text>
</comment>
<evidence type="ECO:0000313" key="1">
    <source>
        <dbReference type="EMBL" id="KDS28006.1"/>
    </source>
</evidence>
<dbReference type="AlphaFoldDB" id="A0A078R041"/>
<gene>
    <name evidence="1" type="ORF">M097_3702</name>
</gene>
<evidence type="ECO:0000313" key="2">
    <source>
        <dbReference type="Proteomes" id="UP000028134"/>
    </source>
</evidence>
<name>A0A078R041_PHOVU</name>
<dbReference type="PATRIC" id="fig|1339350.3.peg.3525"/>
<sequence>MPFSSGRSGMVFKLSTDEKTITIVDVLTNIPCFSRLF</sequence>
<organism evidence="1 2">
    <name type="scientific">Phocaeicola vulgatus str. 3775 SL</name>
    <name type="common">B</name>
    <name type="synonym">iv</name>
    <dbReference type="NCBI Taxonomy" id="1339350"/>
    <lineage>
        <taxon>Bacteria</taxon>
        <taxon>Pseudomonadati</taxon>
        <taxon>Bacteroidota</taxon>
        <taxon>Bacteroidia</taxon>
        <taxon>Bacteroidales</taxon>
        <taxon>Bacteroidaceae</taxon>
        <taxon>Phocaeicola</taxon>
    </lineage>
</organism>
<proteinExistence type="predicted"/>